<evidence type="ECO:0000313" key="3">
    <source>
        <dbReference type="Proteomes" id="UP000234667"/>
    </source>
</evidence>
<dbReference type="PANTHER" id="PTHR30451">
    <property type="entry name" value="OUTER MEMBRANE USHER PROTEIN"/>
    <property type="match status" value="1"/>
</dbReference>
<comment type="caution">
    <text evidence="2">The sequence shown here is derived from an EMBL/GenBank/DDBJ whole genome shotgun (WGS) entry which is preliminary data.</text>
</comment>
<dbReference type="GO" id="GO:0009297">
    <property type="term" value="P:pilus assembly"/>
    <property type="evidence" value="ECO:0007669"/>
    <property type="project" value="InterPro"/>
</dbReference>
<feature type="non-terminal residue" evidence="2">
    <location>
        <position position="1"/>
    </location>
</feature>
<protein>
    <submittedName>
        <fullName evidence="2">Fimbrial assembly protein</fullName>
    </submittedName>
</protein>
<name>A0A2J5P8T0_9ENTR</name>
<gene>
    <name evidence="2" type="ORF">CWN49_31105</name>
</gene>
<dbReference type="GO" id="GO:0009279">
    <property type="term" value="C:cell outer membrane"/>
    <property type="evidence" value="ECO:0007669"/>
    <property type="project" value="TreeGrafter"/>
</dbReference>
<dbReference type="Pfam" id="PF00577">
    <property type="entry name" value="Usher"/>
    <property type="match status" value="1"/>
</dbReference>
<dbReference type="PANTHER" id="PTHR30451:SF21">
    <property type="entry name" value="FIMBRIAL USHER DOMAIN-CONTAINING PROTEIN YDET-RELATED"/>
    <property type="match status" value="1"/>
</dbReference>
<dbReference type="InterPro" id="IPR025949">
    <property type="entry name" value="PapC-like_C"/>
</dbReference>
<evidence type="ECO:0000259" key="1">
    <source>
        <dbReference type="Pfam" id="PF13953"/>
    </source>
</evidence>
<organism evidence="2 3">
    <name type="scientific">Klebsiella michiganensis</name>
    <dbReference type="NCBI Taxonomy" id="1134687"/>
    <lineage>
        <taxon>Bacteria</taxon>
        <taxon>Pseudomonadati</taxon>
        <taxon>Pseudomonadota</taxon>
        <taxon>Gammaproteobacteria</taxon>
        <taxon>Enterobacterales</taxon>
        <taxon>Enterobacteriaceae</taxon>
        <taxon>Klebsiella/Raoultella group</taxon>
        <taxon>Klebsiella</taxon>
    </lineage>
</organism>
<dbReference type="Gene3D" id="2.60.40.2610">
    <property type="entry name" value="Outer membrane usher protein FimD, plug domain"/>
    <property type="match status" value="1"/>
</dbReference>
<dbReference type="InterPro" id="IPR042186">
    <property type="entry name" value="FimD_plug_dom"/>
</dbReference>
<dbReference type="Pfam" id="PF13953">
    <property type="entry name" value="PapC_C"/>
    <property type="match status" value="1"/>
</dbReference>
<dbReference type="FunFam" id="2.60.40.2610:FF:000001">
    <property type="entry name" value="Outer membrane fimbrial usher protein"/>
    <property type="match status" value="1"/>
</dbReference>
<sequence>KYSHRLNYALRGGALVHENGLTLGQPFGETVALIKAPGAAGVGVNSQTGVRTDWRGYTVVPYASPYRKNILTLDTTTMPDDVDLELATQTVVPTRGAVVRANYATSVGNRVLMTVRQENGQPLPFGAMVSVPGAASSEQAFIVGDGGQVYLTGLESNGVLNVKWGSGAQERCQIHYALPSAKELTGIIVAQAQCR</sequence>
<feature type="domain" description="PapC-like C-terminal" evidence="1">
    <location>
        <begin position="112"/>
        <end position="179"/>
    </location>
</feature>
<dbReference type="AlphaFoldDB" id="A0A2J5P8T0"/>
<evidence type="ECO:0000313" key="2">
    <source>
        <dbReference type="EMBL" id="PLO62255.1"/>
    </source>
</evidence>
<dbReference type="Proteomes" id="UP000234667">
    <property type="component" value="Unassembled WGS sequence"/>
</dbReference>
<dbReference type="GO" id="GO:0015473">
    <property type="term" value="F:fimbrial usher porin activity"/>
    <property type="evidence" value="ECO:0007669"/>
    <property type="project" value="InterPro"/>
</dbReference>
<dbReference type="InterPro" id="IPR000015">
    <property type="entry name" value="Fimb_usher"/>
</dbReference>
<reference evidence="2 3" key="2">
    <citation type="submission" date="2018-01" db="EMBL/GenBank/DDBJ databases">
        <title>Genomic study of Klebsiella pneumoniae.</title>
        <authorList>
            <person name="Yang Y."/>
            <person name="Bicalho R."/>
        </authorList>
    </citation>
    <scope>NUCLEOTIDE SEQUENCE [LARGE SCALE GENOMIC DNA]</scope>
    <source>
        <strain evidence="2 3">A10</strain>
    </source>
</reference>
<dbReference type="Gene3D" id="2.60.40.2070">
    <property type="match status" value="1"/>
</dbReference>
<reference evidence="2 3" key="1">
    <citation type="submission" date="2017-11" db="EMBL/GenBank/DDBJ databases">
        <authorList>
            <person name="Han C.G."/>
        </authorList>
    </citation>
    <scope>NUCLEOTIDE SEQUENCE [LARGE SCALE GENOMIC DNA]</scope>
    <source>
        <strain evidence="2 3">A10</strain>
    </source>
</reference>
<dbReference type="InterPro" id="IPR043142">
    <property type="entry name" value="PapC-like_C_sf"/>
</dbReference>
<accession>A0A2J5P8T0</accession>
<dbReference type="EMBL" id="PIDR01001531">
    <property type="protein sequence ID" value="PLO62255.1"/>
    <property type="molecule type" value="Genomic_DNA"/>
</dbReference>
<proteinExistence type="predicted"/>